<dbReference type="EMBL" id="NBIM01000001">
    <property type="protein sequence ID" value="OXY82068.1"/>
    <property type="molecule type" value="Genomic_DNA"/>
</dbReference>
<dbReference type="AlphaFoldDB" id="A0A233RF95"/>
<comment type="caution">
    <text evidence="1">The sequence shown here is derived from an EMBL/GenBank/DDBJ whole genome shotgun (WGS) entry which is preliminary data.</text>
</comment>
<sequence length="59" mass="6827">MLSYRFSGPLQGLSLSWLNSIHRSRGELDNINRTANPVGSAMLERKDVNRLYLTWSRTF</sequence>
<evidence type="ECO:0000313" key="2">
    <source>
        <dbReference type="Proteomes" id="UP000242757"/>
    </source>
</evidence>
<organism evidence="1 2">
    <name type="scientific">Oceanimonas doudoroffii</name>
    <dbReference type="NCBI Taxonomy" id="84158"/>
    <lineage>
        <taxon>Bacteria</taxon>
        <taxon>Pseudomonadati</taxon>
        <taxon>Pseudomonadota</taxon>
        <taxon>Gammaproteobacteria</taxon>
        <taxon>Aeromonadales</taxon>
        <taxon>Aeromonadaceae</taxon>
        <taxon>Oceanimonas</taxon>
    </lineage>
</organism>
<name>A0A233RF95_9GAMM</name>
<reference evidence="1 2" key="1">
    <citation type="submission" date="2017-08" db="EMBL/GenBank/DDBJ databases">
        <title>A Genome Sequence of Oceanimonas doudoroffii ATCC 27123T.</title>
        <authorList>
            <person name="Brennan M.A."/>
            <person name="Maclea K.S."/>
            <person name="Mcclelland W.D."/>
            <person name="Trachtenberg A.M."/>
        </authorList>
    </citation>
    <scope>NUCLEOTIDE SEQUENCE [LARGE SCALE GENOMIC DNA]</scope>
    <source>
        <strain evidence="1 2">ATCC 27123</strain>
    </source>
</reference>
<keyword evidence="2" id="KW-1185">Reference proteome</keyword>
<dbReference type="Proteomes" id="UP000242757">
    <property type="component" value="Unassembled WGS sequence"/>
</dbReference>
<proteinExistence type="predicted"/>
<accession>A0A233RF95</accession>
<protein>
    <recommendedName>
        <fullName evidence="3">TonB-dependent receptor-like beta-barrel domain-containing protein</fullName>
    </recommendedName>
</protein>
<evidence type="ECO:0008006" key="3">
    <source>
        <dbReference type="Google" id="ProtNLM"/>
    </source>
</evidence>
<evidence type="ECO:0000313" key="1">
    <source>
        <dbReference type="EMBL" id="OXY82068.1"/>
    </source>
</evidence>
<gene>
    <name evidence="1" type="ORF">B6S08_00595</name>
</gene>